<gene>
    <name evidence="1" type="ORF">SMTD_LOCUS2426</name>
</gene>
<organism evidence="1 2">
    <name type="scientific">Schistosoma mattheei</name>
    <dbReference type="NCBI Taxonomy" id="31246"/>
    <lineage>
        <taxon>Eukaryota</taxon>
        <taxon>Metazoa</taxon>
        <taxon>Spiralia</taxon>
        <taxon>Lophotrochozoa</taxon>
        <taxon>Platyhelminthes</taxon>
        <taxon>Trematoda</taxon>
        <taxon>Digenea</taxon>
        <taxon>Strigeidida</taxon>
        <taxon>Schistosomatoidea</taxon>
        <taxon>Schistosomatidae</taxon>
        <taxon>Schistosoma</taxon>
    </lineage>
</organism>
<proteinExistence type="predicted"/>
<evidence type="ECO:0000313" key="2">
    <source>
        <dbReference type="Proteomes" id="UP000269396"/>
    </source>
</evidence>
<keyword evidence="2" id="KW-1185">Reference proteome</keyword>
<evidence type="ECO:0000313" key="1">
    <source>
        <dbReference type="EMBL" id="VDO86957.1"/>
    </source>
</evidence>
<dbReference type="AlphaFoldDB" id="A0A183NJZ0"/>
<dbReference type="Proteomes" id="UP000269396">
    <property type="component" value="Unassembled WGS sequence"/>
</dbReference>
<name>A0A183NJZ0_9TREM</name>
<reference evidence="1 2" key="1">
    <citation type="submission" date="2018-11" db="EMBL/GenBank/DDBJ databases">
        <authorList>
            <consortium name="Pathogen Informatics"/>
        </authorList>
    </citation>
    <scope>NUCLEOTIDE SEQUENCE [LARGE SCALE GENOMIC DNA]</scope>
    <source>
        <strain>Denwood</strain>
        <strain evidence="2">Zambia</strain>
    </source>
</reference>
<sequence>MRFLESAEVTYNRGIDLRPTTGIVVKDVGKSVVGILDINDLNMHDRYIDRIQFQEAGESDPILVDNSNINEYILDNTESAPNTYRTDTG</sequence>
<protein>
    <submittedName>
        <fullName evidence="1">Uncharacterized protein</fullName>
    </submittedName>
</protein>
<accession>A0A183NJZ0</accession>
<dbReference type="EMBL" id="UZAL01003352">
    <property type="protein sequence ID" value="VDO86957.1"/>
    <property type="molecule type" value="Genomic_DNA"/>
</dbReference>